<dbReference type="InterPro" id="IPR050778">
    <property type="entry name" value="Cueball_EGF_LRP_Nidogen"/>
</dbReference>
<dbReference type="PANTHER" id="PTHR46513:SF5">
    <property type="entry name" value="PRO-EPIDERMAL GROWTH FACTOR"/>
    <property type="match status" value="1"/>
</dbReference>
<keyword evidence="2" id="KW-1185">Reference proteome</keyword>
<evidence type="ECO:0000313" key="1">
    <source>
        <dbReference type="Ensembl" id="ENSSTUP00000077697.1"/>
    </source>
</evidence>
<dbReference type="GO" id="GO:0043410">
    <property type="term" value="P:positive regulation of MAPK cascade"/>
    <property type="evidence" value="ECO:0007669"/>
    <property type="project" value="TreeGrafter"/>
</dbReference>
<accession>A0A674C2A5</accession>
<dbReference type="GO" id="GO:0060070">
    <property type="term" value="P:canonical Wnt signaling pathway"/>
    <property type="evidence" value="ECO:0007669"/>
    <property type="project" value="TreeGrafter"/>
</dbReference>
<dbReference type="GO" id="GO:0042813">
    <property type="term" value="F:Wnt receptor activity"/>
    <property type="evidence" value="ECO:0007669"/>
    <property type="project" value="TreeGrafter"/>
</dbReference>
<protein>
    <submittedName>
        <fullName evidence="1">Uncharacterized protein</fullName>
    </submittedName>
</protein>
<dbReference type="AlphaFoldDB" id="A0A674C2A5"/>
<dbReference type="InterPro" id="IPR000033">
    <property type="entry name" value="LDLR_classB_rpt"/>
</dbReference>
<proteinExistence type="predicted"/>
<dbReference type="GO" id="GO:0008083">
    <property type="term" value="F:growth factor activity"/>
    <property type="evidence" value="ECO:0007669"/>
    <property type="project" value="TreeGrafter"/>
</dbReference>
<dbReference type="SUPFAM" id="SSF63825">
    <property type="entry name" value="YWTD domain"/>
    <property type="match status" value="1"/>
</dbReference>
<organism evidence="1 2">
    <name type="scientific">Salmo trutta</name>
    <name type="common">Brown trout</name>
    <dbReference type="NCBI Taxonomy" id="8032"/>
    <lineage>
        <taxon>Eukaryota</taxon>
        <taxon>Metazoa</taxon>
        <taxon>Chordata</taxon>
        <taxon>Craniata</taxon>
        <taxon>Vertebrata</taxon>
        <taxon>Euteleostomi</taxon>
        <taxon>Actinopterygii</taxon>
        <taxon>Neopterygii</taxon>
        <taxon>Teleostei</taxon>
        <taxon>Protacanthopterygii</taxon>
        <taxon>Salmoniformes</taxon>
        <taxon>Salmonidae</taxon>
        <taxon>Salmoninae</taxon>
        <taxon>Salmo</taxon>
    </lineage>
</organism>
<dbReference type="GO" id="GO:0008284">
    <property type="term" value="P:positive regulation of cell population proliferation"/>
    <property type="evidence" value="ECO:0007669"/>
    <property type="project" value="TreeGrafter"/>
</dbReference>
<dbReference type="InterPro" id="IPR011042">
    <property type="entry name" value="6-blade_b-propeller_TolB-like"/>
</dbReference>
<dbReference type="PANTHER" id="PTHR46513">
    <property type="entry name" value="VITELLOGENIN RECEPTOR-LIKE PROTEIN-RELATED-RELATED"/>
    <property type="match status" value="1"/>
</dbReference>
<evidence type="ECO:0000313" key="2">
    <source>
        <dbReference type="Proteomes" id="UP000472277"/>
    </source>
</evidence>
<sequence>MCHHLSICSRISALSAAKIVDSRCGHLDGTGDDSLVKEPRATVLALDYDPVQNKVYLASTVLKQIDRADLDCGSWEVLLTEGLDSPKGLAVDCLGHYFCILSFSLSTLDRSTFDGINRENVISNGIKKPRGIAVHPLAKYNIFNMPVVQSASLEGSDHSVIAGADLLSSSGQTLNLHILILIPSSLLVDPGRPFDLVVFEDRLWITDWKQQLLLSVYKQTGMNPEFAVEESAK</sequence>
<dbReference type="GO" id="GO:0007173">
    <property type="term" value="P:epidermal growth factor receptor signaling pathway"/>
    <property type="evidence" value="ECO:0007669"/>
    <property type="project" value="TreeGrafter"/>
</dbReference>
<reference evidence="1" key="1">
    <citation type="submission" date="2025-08" db="UniProtKB">
        <authorList>
            <consortium name="Ensembl"/>
        </authorList>
    </citation>
    <scope>IDENTIFICATION</scope>
</reference>
<dbReference type="GO" id="GO:0005886">
    <property type="term" value="C:plasma membrane"/>
    <property type="evidence" value="ECO:0007669"/>
    <property type="project" value="TreeGrafter"/>
</dbReference>
<dbReference type="GO" id="GO:0017147">
    <property type="term" value="F:Wnt-protein binding"/>
    <property type="evidence" value="ECO:0007669"/>
    <property type="project" value="TreeGrafter"/>
</dbReference>
<dbReference type="InParanoid" id="A0A674C2A5"/>
<reference evidence="1" key="2">
    <citation type="submission" date="2025-09" db="UniProtKB">
        <authorList>
            <consortium name="Ensembl"/>
        </authorList>
    </citation>
    <scope>IDENTIFICATION</scope>
</reference>
<dbReference type="Proteomes" id="UP000472277">
    <property type="component" value="Chromosome 3"/>
</dbReference>
<dbReference type="Ensembl" id="ENSSTUT00000082748.1">
    <property type="protein sequence ID" value="ENSSTUP00000077697.1"/>
    <property type="gene ID" value="ENSSTUG00000034271.1"/>
</dbReference>
<dbReference type="GeneTree" id="ENSGT00940000158366"/>
<dbReference type="Gene3D" id="2.120.10.30">
    <property type="entry name" value="TolB, C-terminal domain"/>
    <property type="match status" value="1"/>
</dbReference>
<name>A0A674C2A5_SALTR</name>
<dbReference type="SMART" id="SM00135">
    <property type="entry name" value="LY"/>
    <property type="match status" value="3"/>
</dbReference>